<dbReference type="NCBIfam" id="TIGR00400">
    <property type="entry name" value="mgtE"/>
    <property type="match status" value="1"/>
</dbReference>
<dbReference type="PANTHER" id="PTHR43773">
    <property type="entry name" value="MAGNESIUM TRANSPORTER MGTE"/>
    <property type="match status" value="1"/>
</dbReference>
<dbReference type="PANTHER" id="PTHR43773:SF1">
    <property type="entry name" value="MAGNESIUM TRANSPORTER MGTE"/>
    <property type="match status" value="1"/>
</dbReference>
<evidence type="ECO:0000313" key="12">
    <source>
        <dbReference type="Proteomes" id="UP000231019"/>
    </source>
</evidence>
<dbReference type="InterPro" id="IPR006668">
    <property type="entry name" value="Mg_transptr_MgtE_intracell_dom"/>
</dbReference>
<evidence type="ECO:0000256" key="4">
    <source>
        <dbReference type="ARBA" id="ARBA00022692"/>
    </source>
</evidence>
<dbReference type="GO" id="GO:0046872">
    <property type="term" value="F:metal ion binding"/>
    <property type="evidence" value="ECO:0007669"/>
    <property type="project" value="UniProtKB-KW"/>
</dbReference>
<evidence type="ECO:0000259" key="10">
    <source>
        <dbReference type="PROSITE" id="PS51371"/>
    </source>
</evidence>
<dbReference type="InterPro" id="IPR036739">
    <property type="entry name" value="SLC41_membr_dom_sf"/>
</dbReference>
<dbReference type="SUPFAM" id="SSF54631">
    <property type="entry name" value="CBS-domain pair"/>
    <property type="match status" value="1"/>
</dbReference>
<dbReference type="InterPro" id="IPR000644">
    <property type="entry name" value="CBS_dom"/>
</dbReference>
<evidence type="ECO:0000256" key="3">
    <source>
        <dbReference type="ARBA" id="ARBA00022448"/>
    </source>
</evidence>
<feature type="transmembrane region" description="Helical" evidence="9">
    <location>
        <begin position="436"/>
        <end position="453"/>
    </location>
</feature>
<evidence type="ECO:0000256" key="7">
    <source>
        <dbReference type="ARBA" id="ARBA00023136"/>
    </source>
</evidence>
<gene>
    <name evidence="11" type="primary">mgtE</name>
    <name evidence="11" type="ORF">COW36_13490</name>
</gene>
<keyword evidence="4 9" id="KW-0812">Transmembrane</keyword>
<dbReference type="GO" id="GO:0005886">
    <property type="term" value="C:plasma membrane"/>
    <property type="evidence" value="ECO:0007669"/>
    <property type="project" value="UniProtKB-SubCell"/>
</dbReference>
<feature type="transmembrane region" description="Helical" evidence="9">
    <location>
        <begin position="314"/>
        <end position="340"/>
    </location>
</feature>
<dbReference type="Gene3D" id="1.10.357.20">
    <property type="entry name" value="SLC41 divalent cation transporters, integral membrane domain"/>
    <property type="match status" value="1"/>
</dbReference>
<keyword evidence="9" id="KW-0479">Metal-binding</keyword>
<evidence type="ECO:0000256" key="8">
    <source>
        <dbReference type="PROSITE-ProRule" id="PRU00703"/>
    </source>
</evidence>
<keyword evidence="5 9" id="KW-0460">Magnesium</keyword>
<evidence type="ECO:0000256" key="1">
    <source>
        <dbReference type="ARBA" id="ARBA00004141"/>
    </source>
</evidence>
<evidence type="ECO:0000256" key="9">
    <source>
        <dbReference type="RuleBase" id="RU362011"/>
    </source>
</evidence>
<dbReference type="Pfam" id="PF00571">
    <property type="entry name" value="CBS"/>
    <property type="match status" value="2"/>
</dbReference>
<dbReference type="InterPro" id="IPR046342">
    <property type="entry name" value="CBS_dom_sf"/>
</dbReference>
<dbReference type="InterPro" id="IPR006667">
    <property type="entry name" value="SLC41_membr_dom"/>
</dbReference>
<dbReference type="Pfam" id="PF01769">
    <property type="entry name" value="MgtE"/>
    <property type="match status" value="1"/>
</dbReference>
<evidence type="ECO:0000256" key="2">
    <source>
        <dbReference type="ARBA" id="ARBA00009749"/>
    </source>
</evidence>
<dbReference type="AlphaFoldDB" id="A0A2M7G3C3"/>
<comment type="similarity">
    <text evidence="2 9">Belongs to the SLC41A transporter family.</text>
</comment>
<evidence type="ECO:0000256" key="5">
    <source>
        <dbReference type="ARBA" id="ARBA00022842"/>
    </source>
</evidence>
<comment type="function">
    <text evidence="9">Acts as a magnesium transporter.</text>
</comment>
<keyword evidence="6 9" id="KW-1133">Transmembrane helix</keyword>
<evidence type="ECO:0000313" key="11">
    <source>
        <dbReference type="EMBL" id="PIW16338.1"/>
    </source>
</evidence>
<comment type="subcellular location">
    <subcellularLocation>
        <location evidence="9">Cell membrane</location>
        <topology evidence="9">Multi-pass membrane protein</topology>
    </subcellularLocation>
    <subcellularLocation>
        <location evidence="1">Membrane</location>
        <topology evidence="1">Multi-pass membrane protein</topology>
    </subcellularLocation>
</comment>
<keyword evidence="3 9" id="KW-0813">Transport</keyword>
<feature type="transmembrane region" description="Helical" evidence="9">
    <location>
        <begin position="389"/>
        <end position="415"/>
    </location>
</feature>
<dbReference type="SUPFAM" id="SSF158791">
    <property type="entry name" value="MgtE N-terminal domain-like"/>
    <property type="match status" value="1"/>
</dbReference>
<dbReference type="InterPro" id="IPR038076">
    <property type="entry name" value="MgtE_N_sf"/>
</dbReference>
<comment type="subunit">
    <text evidence="9">Homodimer.</text>
</comment>
<feature type="domain" description="CBS" evidence="10">
    <location>
        <begin position="206"/>
        <end position="262"/>
    </location>
</feature>
<protein>
    <recommendedName>
        <fullName evidence="9">Magnesium transporter MgtE</fullName>
    </recommendedName>
</protein>
<dbReference type="Proteomes" id="UP000231019">
    <property type="component" value="Unassembled WGS sequence"/>
</dbReference>
<keyword evidence="9" id="KW-1003">Cell membrane</keyword>
<name>A0A2M7G3C3_9BACT</name>
<keyword evidence="8" id="KW-0129">CBS domain</keyword>
<feature type="transmembrane region" description="Helical" evidence="9">
    <location>
        <begin position="287"/>
        <end position="308"/>
    </location>
</feature>
<accession>A0A2M7G3C3</accession>
<dbReference type="EMBL" id="PFFQ01000038">
    <property type="protein sequence ID" value="PIW16338.1"/>
    <property type="molecule type" value="Genomic_DNA"/>
</dbReference>
<keyword evidence="7 9" id="KW-0472">Membrane</keyword>
<feature type="transmembrane region" description="Helical" evidence="9">
    <location>
        <begin position="361"/>
        <end position="383"/>
    </location>
</feature>
<dbReference type="Pfam" id="PF03448">
    <property type="entry name" value="MgtE_N"/>
    <property type="match status" value="1"/>
</dbReference>
<sequence length="454" mass="50439">MPTDKLNLDFLPRHLTLLLEQEKKSEIQALLSQFRPEDVAEILLQLEEEQIRQVLTWIDAELASELVIHIDSDYWHELLTPLNETRLVEIIEELPSDEAADLLNELDDELSEKILESQANSESFRNLSNLLQYPDDAAGALMNPDIVYVPESLNTDQALAMIRENIESFKDINYIYITDEKQRLTGVLPLPSLIAAPHQSLIEEVMSRDVIAVDVMMDEDDVVDIVRKYELMTVPVIDVHQRLIGIITVDDIMDVMEEQADEEAYKMAALGDPDNQSSAFEAAMARIPWLLVCLGGSMSAGTIIHLYQSTLEQAIVLASFMPAVMGMAGNTGVQTSTLLIRNMGGGPTPRHFLWRMVLQEFRTAFVIGLLCGSIASSVAFFLFHANPWIGGVIGLSLCLSILFSTFLGTSIPFLFQKFSIDPAVASGPFVTTINDSTALIIYLGIASAILPFLH</sequence>
<proteinExistence type="inferred from homology"/>
<dbReference type="PROSITE" id="PS51371">
    <property type="entry name" value="CBS"/>
    <property type="match status" value="2"/>
</dbReference>
<reference evidence="11 12" key="1">
    <citation type="submission" date="2017-09" db="EMBL/GenBank/DDBJ databases">
        <title>Depth-based differentiation of microbial function through sediment-hosted aquifers and enrichment of novel symbionts in the deep terrestrial subsurface.</title>
        <authorList>
            <person name="Probst A.J."/>
            <person name="Ladd B."/>
            <person name="Jarett J.K."/>
            <person name="Geller-Mcgrath D.E."/>
            <person name="Sieber C.M."/>
            <person name="Emerson J.B."/>
            <person name="Anantharaman K."/>
            <person name="Thomas B.C."/>
            <person name="Malmstrom R."/>
            <person name="Stieglmeier M."/>
            <person name="Klingl A."/>
            <person name="Woyke T."/>
            <person name="Ryan C.M."/>
            <person name="Banfield J.F."/>
        </authorList>
    </citation>
    <scope>NUCLEOTIDE SEQUENCE [LARGE SCALE GENOMIC DNA]</scope>
    <source>
        <strain evidence="11">CG17_big_fil_post_rev_8_21_14_2_50_48_46</strain>
    </source>
</reference>
<organism evidence="11 12">
    <name type="scientific">bacterium (Candidatus Blackallbacteria) CG17_big_fil_post_rev_8_21_14_2_50_48_46</name>
    <dbReference type="NCBI Taxonomy" id="2014261"/>
    <lineage>
        <taxon>Bacteria</taxon>
        <taxon>Candidatus Blackallbacteria</taxon>
    </lineage>
</organism>
<dbReference type="GO" id="GO:0015095">
    <property type="term" value="F:magnesium ion transmembrane transporter activity"/>
    <property type="evidence" value="ECO:0007669"/>
    <property type="project" value="UniProtKB-UniRule"/>
</dbReference>
<comment type="caution">
    <text evidence="11">The sequence shown here is derived from an EMBL/GenBank/DDBJ whole genome shotgun (WGS) entry which is preliminary data.</text>
</comment>
<dbReference type="Gene3D" id="3.10.580.10">
    <property type="entry name" value="CBS-domain"/>
    <property type="match status" value="1"/>
</dbReference>
<dbReference type="SUPFAM" id="SSF161093">
    <property type="entry name" value="MgtE membrane domain-like"/>
    <property type="match status" value="1"/>
</dbReference>
<dbReference type="InterPro" id="IPR006669">
    <property type="entry name" value="MgtE_transporter"/>
</dbReference>
<dbReference type="SMART" id="SM00116">
    <property type="entry name" value="CBS"/>
    <property type="match status" value="2"/>
</dbReference>
<feature type="domain" description="CBS" evidence="10">
    <location>
        <begin position="142"/>
        <end position="204"/>
    </location>
</feature>
<dbReference type="Gene3D" id="1.25.60.10">
    <property type="entry name" value="MgtE N-terminal domain-like"/>
    <property type="match status" value="1"/>
</dbReference>
<evidence type="ECO:0000256" key="6">
    <source>
        <dbReference type="ARBA" id="ARBA00022989"/>
    </source>
</evidence>
<dbReference type="SMART" id="SM00924">
    <property type="entry name" value="MgtE_N"/>
    <property type="match status" value="1"/>
</dbReference>
<dbReference type="CDD" id="cd04606">
    <property type="entry name" value="CBS_pair_Mg_transporter"/>
    <property type="match status" value="1"/>
</dbReference>